<dbReference type="PROSITE" id="PS50995">
    <property type="entry name" value="HTH_MARR_2"/>
    <property type="match status" value="1"/>
</dbReference>
<protein>
    <submittedName>
        <fullName evidence="5">MarR family transcriptional regulator</fullName>
    </submittedName>
</protein>
<keyword evidence="3" id="KW-0804">Transcription</keyword>
<keyword evidence="6" id="KW-1185">Reference proteome</keyword>
<evidence type="ECO:0000256" key="3">
    <source>
        <dbReference type="ARBA" id="ARBA00023163"/>
    </source>
</evidence>
<gene>
    <name evidence="5" type="ORF">BEP19_10445</name>
</gene>
<dbReference type="InterPro" id="IPR036390">
    <property type="entry name" value="WH_DNA-bd_sf"/>
</dbReference>
<dbReference type="OrthoDB" id="1904211at2"/>
<dbReference type="PRINTS" id="PR00598">
    <property type="entry name" value="HTHMARR"/>
</dbReference>
<evidence type="ECO:0000256" key="2">
    <source>
        <dbReference type="ARBA" id="ARBA00023125"/>
    </source>
</evidence>
<dbReference type="GO" id="GO:0003700">
    <property type="term" value="F:DNA-binding transcription factor activity"/>
    <property type="evidence" value="ECO:0007669"/>
    <property type="project" value="InterPro"/>
</dbReference>
<keyword evidence="1" id="KW-0805">Transcription regulation</keyword>
<dbReference type="InterPro" id="IPR036388">
    <property type="entry name" value="WH-like_DNA-bd_sf"/>
</dbReference>
<feature type="domain" description="HTH marR-type" evidence="4">
    <location>
        <begin position="1"/>
        <end position="132"/>
    </location>
</feature>
<keyword evidence="2" id="KW-0238">DNA-binding</keyword>
<organism evidence="5 6">
    <name type="scientific">Ammoniphilus oxalaticus</name>
    <dbReference type="NCBI Taxonomy" id="66863"/>
    <lineage>
        <taxon>Bacteria</taxon>
        <taxon>Bacillati</taxon>
        <taxon>Bacillota</taxon>
        <taxon>Bacilli</taxon>
        <taxon>Bacillales</taxon>
        <taxon>Paenibacillaceae</taxon>
        <taxon>Aneurinibacillus group</taxon>
        <taxon>Ammoniphilus</taxon>
    </lineage>
</organism>
<dbReference type="EMBL" id="MCHY01000009">
    <property type="protein sequence ID" value="RKD22666.1"/>
    <property type="molecule type" value="Genomic_DNA"/>
</dbReference>
<evidence type="ECO:0000259" key="4">
    <source>
        <dbReference type="PROSITE" id="PS50995"/>
    </source>
</evidence>
<dbReference type="Pfam" id="PF01047">
    <property type="entry name" value="MarR"/>
    <property type="match status" value="1"/>
</dbReference>
<dbReference type="Proteomes" id="UP000284219">
    <property type="component" value="Unassembled WGS sequence"/>
</dbReference>
<dbReference type="GO" id="GO:0003677">
    <property type="term" value="F:DNA binding"/>
    <property type="evidence" value="ECO:0007669"/>
    <property type="project" value="UniProtKB-KW"/>
</dbReference>
<evidence type="ECO:0000313" key="6">
    <source>
        <dbReference type="Proteomes" id="UP000284219"/>
    </source>
</evidence>
<evidence type="ECO:0000313" key="5">
    <source>
        <dbReference type="EMBL" id="RKD22666.1"/>
    </source>
</evidence>
<dbReference type="PANTHER" id="PTHR42756:SF1">
    <property type="entry name" value="TRANSCRIPTIONAL REPRESSOR OF EMRAB OPERON"/>
    <property type="match status" value="1"/>
</dbReference>
<sequence>MKPIIHELFQKTRLLNKELNQVLKKHDLFAAQWSVLYYVNQRGETTLTQIWKYLNVEAPTVTRTVKRLEELGWLSTYTGDDRREKRVRLKADASERLPEILETVNFFERKLMANLTESEQDLLMDLLNKLDNERS</sequence>
<dbReference type="Gene3D" id="1.10.10.10">
    <property type="entry name" value="Winged helix-like DNA-binding domain superfamily/Winged helix DNA-binding domain"/>
    <property type="match status" value="1"/>
</dbReference>
<evidence type="ECO:0000256" key="1">
    <source>
        <dbReference type="ARBA" id="ARBA00023015"/>
    </source>
</evidence>
<dbReference type="PANTHER" id="PTHR42756">
    <property type="entry name" value="TRANSCRIPTIONAL REGULATOR, MARR"/>
    <property type="match status" value="1"/>
</dbReference>
<dbReference type="SMART" id="SM00347">
    <property type="entry name" value="HTH_MARR"/>
    <property type="match status" value="1"/>
</dbReference>
<accession>A0A419SFV9</accession>
<reference evidence="5 6" key="1">
    <citation type="submission" date="2016-08" db="EMBL/GenBank/DDBJ databases">
        <title>Novel Firmicute Genomes.</title>
        <authorList>
            <person name="Poppleton D.I."/>
            <person name="Gribaldo S."/>
        </authorList>
    </citation>
    <scope>NUCLEOTIDE SEQUENCE [LARGE SCALE GENOMIC DNA]</scope>
    <source>
        <strain evidence="5 6">RAOx-1</strain>
    </source>
</reference>
<dbReference type="AlphaFoldDB" id="A0A419SFV9"/>
<dbReference type="SUPFAM" id="SSF46785">
    <property type="entry name" value="Winged helix' DNA-binding domain"/>
    <property type="match status" value="1"/>
</dbReference>
<comment type="caution">
    <text evidence="5">The sequence shown here is derived from an EMBL/GenBank/DDBJ whole genome shotgun (WGS) entry which is preliminary data.</text>
</comment>
<proteinExistence type="predicted"/>
<name>A0A419SFV9_9BACL</name>
<dbReference type="InterPro" id="IPR000835">
    <property type="entry name" value="HTH_MarR-typ"/>
</dbReference>